<evidence type="ECO:0000256" key="11">
    <source>
        <dbReference type="SAM" id="MobiDB-lite"/>
    </source>
</evidence>
<evidence type="ECO:0000313" key="13">
    <source>
        <dbReference type="EMBL" id="GMK57323.1"/>
    </source>
</evidence>
<evidence type="ECO:0000256" key="7">
    <source>
        <dbReference type="ARBA" id="ARBA00022553"/>
    </source>
</evidence>
<feature type="compositionally biased region" description="Low complexity" evidence="11">
    <location>
        <begin position="92"/>
        <end position="103"/>
    </location>
</feature>
<comment type="caution">
    <text evidence="13">The sequence shown here is derived from an EMBL/GenBank/DDBJ whole genome shotgun (WGS) entry which is preliminary data.</text>
</comment>
<dbReference type="PANTHER" id="PTHR10555">
    <property type="entry name" value="SORTING NEXIN"/>
    <property type="match status" value="1"/>
</dbReference>
<feature type="compositionally biased region" description="Basic and acidic residues" evidence="11">
    <location>
        <begin position="334"/>
        <end position="348"/>
    </location>
</feature>
<evidence type="ECO:0000313" key="14">
    <source>
        <dbReference type="Proteomes" id="UP001222932"/>
    </source>
</evidence>
<reference evidence="13" key="1">
    <citation type="journal article" date="2023" name="BMC Genomics">
        <title>Chromosome-level genome assemblies of Cutaneotrichosporon spp. (Trichosporonales, Basidiomycota) reveal imbalanced evolution between nucleotide sequences and chromosome synteny.</title>
        <authorList>
            <person name="Kobayashi Y."/>
            <person name="Kayamori A."/>
            <person name="Aoki K."/>
            <person name="Shiwa Y."/>
            <person name="Matsutani M."/>
            <person name="Fujita N."/>
            <person name="Sugita T."/>
            <person name="Iwasaki W."/>
            <person name="Tanaka N."/>
            <person name="Takashima M."/>
        </authorList>
    </citation>
    <scope>NUCLEOTIDE SEQUENCE</scope>
    <source>
        <strain evidence="13">HIS016</strain>
    </source>
</reference>
<dbReference type="PROSITE" id="PS50195">
    <property type="entry name" value="PX"/>
    <property type="match status" value="1"/>
</dbReference>
<feature type="compositionally biased region" description="Basic and acidic residues" evidence="11">
    <location>
        <begin position="145"/>
        <end position="165"/>
    </location>
</feature>
<dbReference type="InterPro" id="IPR001683">
    <property type="entry name" value="PX_dom"/>
</dbReference>
<dbReference type="GO" id="GO:0045053">
    <property type="term" value="P:protein retention in Golgi apparatus"/>
    <property type="evidence" value="ECO:0007669"/>
    <property type="project" value="TreeGrafter"/>
</dbReference>
<evidence type="ECO:0000256" key="6">
    <source>
        <dbReference type="ARBA" id="ARBA00022490"/>
    </source>
</evidence>
<dbReference type="FunFam" id="3.30.1520.10:FF:000013">
    <property type="entry name" value="Putative Sorting nexin 3"/>
    <property type="match status" value="1"/>
</dbReference>
<proteinExistence type="inferred from homology"/>
<comment type="subcellular location">
    <subcellularLocation>
        <location evidence="2">Cytoplasm</location>
    </subcellularLocation>
    <subcellularLocation>
        <location evidence="3">Golgi apparatus</location>
    </subcellularLocation>
    <subcellularLocation>
        <location evidence="1">Membrane</location>
        <topology evidence="1">Peripheral membrane protein</topology>
        <orientation evidence="1">Cytoplasmic side</orientation>
    </subcellularLocation>
</comment>
<organism evidence="13 14">
    <name type="scientific">Cutaneotrichosporon spelunceum</name>
    <dbReference type="NCBI Taxonomy" id="1672016"/>
    <lineage>
        <taxon>Eukaryota</taxon>
        <taxon>Fungi</taxon>
        <taxon>Dikarya</taxon>
        <taxon>Basidiomycota</taxon>
        <taxon>Agaricomycotina</taxon>
        <taxon>Tremellomycetes</taxon>
        <taxon>Trichosporonales</taxon>
        <taxon>Trichosporonaceae</taxon>
        <taxon>Cutaneotrichosporon</taxon>
    </lineage>
</organism>
<dbReference type="FunFam" id="1.20.1270.60:FF:000022">
    <property type="entry name" value="Sorting nexin 3 protein"/>
    <property type="match status" value="1"/>
</dbReference>
<feature type="compositionally biased region" description="Basic and acidic residues" evidence="11">
    <location>
        <begin position="194"/>
        <end position="207"/>
    </location>
</feature>
<name>A0AAD3YCN2_9TREE</name>
<keyword evidence="5" id="KW-0813">Transport</keyword>
<sequence>MDEEENFARLLAQSNPAPRPTLFTNDADPWANPFGGDDASGGWGRAPAPASPPLQNLYDGGFGSGLPDPPSVIHAREREELASFGGGFGDDPTSNPFSSSPRTSPRKTRSSQPSSPAAPRRSVPSSPETARQRTLPAGLIDEELLAEHDPEASLKRAFVKHDDKAPVAVVPPTPEKKAPYVFSPSREPNPEPNSEPKVEVKAPRDTSEAAAAAGNLPLPESGMPTPTPSRPDTPAALGASLDDRTSVSPLDVPAGEPDYGFHSLAIGASSANGTSPTTRFGGRGWGAVDEEPLSTSRDPWDDGGGGGWGEPGPLATQSSTASINDVDQDVEPDKEEHDEPRTSQDKAKSPRRPKVLSTPVFQITVSDPTKIGDPVRGHVVYTVRTKTTSPHYRRGDFSVLRRFSDFLWLYEQLTANNPGVIVPPVPDKHAFGRFQEQFIETRRAALQRCLTKITAHPILQLDPDLRLFIESDSFALDIKNRRAAVDAPPTPSSGLLSSWTGPRYVEKDEWFDQRKAYLDHLEGHLRSLSKSLDVASKARLDMAVAVGEVADAAQTLADSELGAAMCAALGRLADLARREKSAGEAHATADVSQLLNLSDEYVRFIGSVRLAFASRVRAYHAWQASLKEVTRIRQVRDKARLQGRSPGQGGISMGEQADAERRMRDTLADFEAQSKLVKAEFARFERDRVDEFQRTLTANLDGQIARQRELVTAWEEYHAMLLKMVQRAQVQQGAQ</sequence>
<dbReference type="InterPro" id="IPR037868">
    <property type="entry name" value="PX_Vps5"/>
</dbReference>
<feature type="compositionally biased region" description="Polar residues" evidence="11">
    <location>
        <begin position="315"/>
        <end position="325"/>
    </location>
</feature>
<comment type="similarity">
    <text evidence="4">Belongs to the sorting nexin family.</text>
</comment>
<dbReference type="GO" id="GO:0015031">
    <property type="term" value="P:protein transport"/>
    <property type="evidence" value="ECO:0007669"/>
    <property type="project" value="UniProtKB-KW"/>
</dbReference>
<dbReference type="InterPro" id="IPR015404">
    <property type="entry name" value="Vps5_C"/>
</dbReference>
<evidence type="ECO:0000256" key="10">
    <source>
        <dbReference type="ARBA" id="ARBA00023136"/>
    </source>
</evidence>
<accession>A0AAD3YCN2</accession>
<dbReference type="GO" id="GO:0035091">
    <property type="term" value="F:phosphatidylinositol binding"/>
    <property type="evidence" value="ECO:0007669"/>
    <property type="project" value="InterPro"/>
</dbReference>
<evidence type="ECO:0000259" key="12">
    <source>
        <dbReference type="PROSITE" id="PS50195"/>
    </source>
</evidence>
<dbReference type="CDD" id="cd06861">
    <property type="entry name" value="PX_Vps5p"/>
    <property type="match status" value="1"/>
</dbReference>
<feature type="compositionally biased region" description="Low complexity" evidence="11">
    <location>
        <begin position="110"/>
        <end position="127"/>
    </location>
</feature>
<dbReference type="SUPFAM" id="SSF64268">
    <property type="entry name" value="PX domain"/>
    <property type="match status" value="1"/>
</dbReference>
<evidence type="ECO:0000256" key="5">
    <source>
        <dbReference type="ARBA" id="ARBA00022448"/>
    </source>
</evidence>
<dbReference type="GO" id="GO:0005794">
    <property type="term" value="C:Golgi apparatus"/>
    <property type="evidence" value="ECO:0007669"/>
    <property type="project" value="UniProtKB-SubCell"/>
</dbReference>
<evidence type="ECO:0000256" key="8">
    <source>
        <dbReference type="ARBA" id="ARBA00022927"/>
    </source>
</evidence>
<dbReference type="AlphaFoldDB" id="A0AAD3YCN2"/>
<evidence type="ECO:0000256" key="9">
    <source>
        <dbReference type="ARBA" id="ARBA00023034"/>
    </source>
</evidence>
<dbReference type="SUPFAM" id="SSF103657">
    <property type="entry name" value="BAR/IMD domain-like"/>
    <property type="match status" value="1"/>
</dbReference>
<dbReference type="Proteomes" id="UP001222932">
    <property type="component" value="Unassembled WGS sequence"/>
</dbReference>
<dbReference type="GO" id="GO:0042147">
    <property type="term" value="P:retrograde transport, endosome to Golgi"/>
    <property type="evidence" value="ECO:0007669"/>
    <property type="project" value="TreeGrafter"/>
</dbReference>
<dbReference type="Gene3D" id="1.20.1270.60">
    <property type="entry name" value="Arfaptin homology (AH) domain/BAR domain"/>
    <property type="match status" value="1"/>
</dbReference>
<reference evidence="13" key="2">
    <citation type="submission" date="2023-06" db="EMBL/GenBank/DDBJ databases">
        <authorList>
            <person name="Kobayashi Y."/>
            <person name="Kayamori A."/>
            <person name="Aoki K."/>
            <person name="Shiwa Y."/>
            <person name="Fujita N."/>
            <person name="Sugita T."/>
            <person name="Iwasaki W."/>
            <person name="Tanaka N."/>
            <person name="Takashima M."/>
        </authorList>
    </citation>
    <scope>NUCLEOTIDE SEQUENCE</scope>
    <source>
        <strain evidence="13">HIS016</strain>
    </source>
</reference>
<feature type="compositionally biased region" description="Polar residues" evidence="11">
    <location>
        <begin position="269"/>
        <end position="278"/>
    </location>
</feature>
<dbReference type="Pfam" id="PF00787">
    <property type="entry name" value="PX"/>
    <property type="match status" value="1"/>
</dbReference>
<gene>
    <name evidence="13" type="primary">vps5</name>
    <name evidence="13" type="ORF">CspeluHIS016_0401570</name>
</gene>
<dbReference type="Gene3D" id="3.30.1520.10">
    <property type="entry name" value="Phox-like domain"/>
    <property type="match status" value="1"/>
</dbReference>
<protein>
    <recommendedName>
        <fullName evidence="12">PX domain-containing protein</fullName>
    </recommendedName>
</protein>
<keyword evidence="9" id="KW-0333">Golgi apparatus</keyword>
<dbReference type="PANTHER" id="PTHR10555:SF170">
    <property type="entry name" value="FI18122P1"/>
    <property type="match status" value="1"/>
</dbReference>
<dbReference type="InterPro" id="IPR036871">
    <property type="entry name" value="PX_dom_sf"/>
</dbReference>
<dbReference type="Pfam" id="PF09325">
    <property type="entry name" value="Vps5"/>
    <property type="match status" value="1"/>
</dbReference>
<dbReference type="EMBL" id="BTCM01000004">
    <property type="protein sequence ID" value="GMK57323.1"/>
    <property type="molecule type" value="Genomic_DNA"/>
</dbReference>
<keyword evidence="10" id="KW-0472">Membrane</keyword>
<keyword evidence="8" id="KW-0653">Protein transport</keyword>
<dbReference type="GO" id="GO:0005768">
    <property type="term" value="C:endosome"/>
    <property type="evidence" value="ECO:0007669"/>
    <property type="project" value="TreeGrafter"/>
</dbReference>
<feature type="domain" description="PX" evidence="12">
    <location>
        <begin position="359"/>
        <end position="475"/>
    </location>
</feature>
<feature type="region of interest" description="Disordered" evidence="11">
    <location>
        <begin position="1"/>
        <end position="254"/>
    </location>
</feature>
<dbReference type="GO" id="GO:0030904">
    <property type="term" value="C:retromer complex"/>
    <property type="evidence" value="ECO:0007669"/>
    <property type="project" value="UniProtKB-ARBA"/>
</dbReference>
<keyword evidence="14" id="KW-1185">Reference proteome</keyword>
<dbReference type="InterPro" id="IPR027267">
    <property type="entry name" value="AH/BAR_dom_sf"/>
</dbReference>
<feature type="region of interest" description="Disordered" evidence="11">
    <location>
        <begin position="268"/>
        <end position="356"/>
    </location>
</feature>
<keyword evidence="6" id="KW-0963">Cytoplasm</keyword>
<evidence type="ECO:0000256" key="1">
    <source>
        <dbReference type="ARBA" id="ARBA00004287"/>
    </source>
</evidence>
<evidence type="ECO:0000256" key="4">
    <source>
        <dbReference type="ARBA" id="ARBA00010883"/>
    </source>
</evidence>
<keyword evidence="7" id="KW-0597">Phosphoprotein</keyword>
<dbReference type="GO" id="GO:0005829">
    <property type="term" value="C:cytosol"/>
    <property type="evidence" value="ECO:0007669"/>
    <property type="project" value="GOC"/>
</dbReference>
<evidence type="ECO:0000256" key="2">
    <source>
        <dbReference type="ARBA" id="ARBA00004496"/>
    </source>
</evidence>
<dbReference type="SMART" id="SM00312">
    <property type="entry name" value="PX"/>
    <property type="match status" value="1"/>
</dbReference>
<evidence type="ECO:0000256" key="3">
    <source>
        <dbReference type="ARBA" id="ARBA00004555"/>
    </source>
</evidence>